<protein>
    <submittedName>
        <fullName evidence="1">Uncharacterized protein</fullName>
    </submittedName>
</protein>
<reference evidence="1 2" key="1">
    <citation type="submission" date="2020-08" db="EMBL/GenBank/DDBJ databases">
        <title>Genomic Encyclopedia of Type Strains, Phase IV (KMG-IV): sequencing the most valuable type-strain genomes for metagenomic binning, comparative biology and taxonomic classification.</title>
        <authorList>
            <person name="Goeker M."/>
        </authorList>
    </citation>
    <scope>NUCLEOTIDE SEQUENCE [LARGE SCALE GENOMIC DNA]</scope>
    <source>
        <strain evidence="1 2">DSM 100021</strain>
    </source>
</reference>
<sequence>MEDPFGWFGAFYPKNSADGIIQIVLLIEMIIGPSPGDGRAPDQKREVDEE</sequence>
<proteinExistence type="predicted"/>
<dbReference type="RefSeq" id="WP_162843842.1">
    <property type="nucleotide sequence ID" value="NZ_JACIED010000005.1"/>
</dbReference>
<evidence type="ECO:0000313" key="1">
    <source>
        <dbReference type="EMBL" id="MBB4009421.1"/>
    </source>
</evidence>
<accession>A0A7W6HR20</accession>
<organism evidence="1 2">
    <name type="scientific">Allorhizobium taibaishanense</name>
    <dbReference type="NCBI Taxonomy" id="887144"/>
    <lineage>
        <taxon>Bacteria</taxon>
        <taxon>Pseudomonadati</taxon>
        <taxon>Pseudomonadota</taxon>
        <taxon>Alphaproteobacteria</taxon>
        <taxon>Hyphomicrobiales</taxon>
        <taxon>Rhizobiaceae</taxon>
        <taxon>Rhizobium/Agrobacterium group</taxon>
        <taxon>Allorhizobium</taxon>
    </lineage>
</organism>
<gene>
    <name evidence="1" type="ORF">GGQ71_003709</name>
</gene>
<dbReference type="AlphaFoldDB" id="A0A7W6HR20"/>
<dbReference type="Proteomes" id="UP000544107">
    <property type="component" value="Unassembled WGS sequence"/>
</dbReference>
<evidence type="ECO:0000313" key="2">
    <source>
        <dbReference type="Proteomes" id="UP000544107"/>
    </source>
</evidence>
<dbReference type="EMBL" id="JACIED010000005">
    <property type="protein sequence ID" value="MBB4009421.1"/>
    <property type="molecule type" value="Genomic_DNA"/>
</dbReference>
<name>A0A7W6HR20_9HYPH</name>
<comment type="caution">
    <text evidence="1">The sequence shown here is derived from an EMBL/GenBank/DDBJ whole genome shotgun (WGS) entry which is preliminary data.</text>
</comment>